<keyword evidence="2" id="KW-1185">Reference proteome</keyword>
<dbReference type="Proteomes" id="UP000188268">
    <property type="component" value="Unassembled WGS sequence"/>
</dbReference>
<dbReference type="AlphaFoldDB" id="A0A1R3I3L4"/>
<reference evidence="1 2" key="1">
    <citation type="submission" date="2013-09" db="EMBL/GenBank/DDBJ databases">
        <title>Corchorus capsularis genome sequencing.</title>
        <authorList>
            <person name="Alam M."/>
            <person name="Haque M.S."/>
            <person name="Islam M.S."/>
            <person name="Emdad E.M."/>
            <person name="Islam M.M."/>
            <person name="Ahmed B."/>
            <person name="Halim A."/>
            <person name="Hossen Q.M.M."/>
            <person name="Hossain M.Z."/>
            <person name="Ahmed R."/>
            <person name="Khan M.M."/>
            <person name="Islam R."/>
            <person name="Rashid M.M."/>
            <person name="Khan S.A."/>
            <person name="Rahman M.S."/>
            <person name="Alam M."/>
        </authorList>
    </citation>
    <scope>NUCLEOTIDE SEQUENCE [LARGE SCALE GENOMIC DNA]</scope>
    <source>
        <strain evidence="2">cv. CVL-1</strain>
        <tissue evidence="1">Whole seedling</tissue>
    </source>
</reference>
<proteinExistence type="predicted"/>
<organism evidence="1 2">
    <name type="scientific">Corchorus capsularis</name>
    <name type="common">Jute</name>
    <dbReference type="NCBI Taxonomy" id="210143"/>
    <lineage>
        <taxon>Eukaryota</taxon>
        <taxon>Viridiplantae</taxon>
        <taxon>Streptophyta</taxon>
        <taxon>Embryophyta</taxon>
        <taxon>Tracheophyta</taxon>
        <taxon>Spermatophyta</taxon>
        <taxon>Magnoliopsida</taxon>
        <taxon>eudicotyledons</taxon>
        <taxon>Gunneridae</taxon>
        <taxon>Pentapetalae</taxon>
        <taxon>rosids</taxon>
        <taxon>malvids</taxon>
        <taxon>Malvales</taxon>
        <taxon>Malvaceae</taxon>
        <taxon>Grewioideae</taxon>
        <taxon>Apeibeae</taxon>
        <taxon>Corchorus</taxon>
    </lineage>
</organism>
<evidence type="ECO:0000313" key="1">
    <source>
        <dbReference type="EMBL" id="OMO77129.1"/>
    </source>
</evidence>
<name>A0A1R3I3L4_COCAP</name>
<protein>
    <submittedName>
        <fullName evidence="1">Uncharacterized protein</fullName>
    </submittedName>
</protein>
<gene>
    <name evidence="1" type="ORF">CCACVL1_15196</name>
</gene>
<dbReference type="EMBL" id="AWWV01010793">
    <property type="protein sequence ID" value="OMO77129.1"/>
    <property type="molecule type" value="Genomic_DNA"/>
</dbReference>
<evidence type="ECO:0000313" key="2">
    <source>
        <dbReference type="Proteomes" id="UP000188268"/>
    </source>
</evidence>
<comment type="caution">
    <text evidence="1">The sequence shown here is derived from an EMBL/GenBank/DDBJ whole genome shotgun (WGS) entry which is preliminary data.</text>
</comment>
<dbReference type="Gramene" id="OMO77129">
    <property type="protein sequence ID" value="OMO77129"/>
    <property type="gene ID" value="CCACVL1_15196"/>
</dbReference>
<accession>A0A1R3I3L4</accession>
<sequence length="95" mass="10889">MEIRSLNTQLAELKKLKTSHDNFPTVNTYPVKPSFIPEDLLQTQQQSFPTSFNPRPHSNLVNLNHFHPLSLTPLLTSKSLNLCSQCHHKAQHPHK</sequence>